<gene>
    <name evidence="2" type="ORF">APUU_21615S</name>
</gene>
<reference evidence="2" key="1">
    <citation type="submission" date="2021-01" db="EMBL/GenBank/DDBJ databases">
        <authorList>
            <consortium name="Aspergillus puulaauensis MK2 genome sequencing consortium"/>
            <person name="Kazuki M."/>
            <person name="Futagami T."/>
        </authorList>
    </citation>
    <scope>NUCLEOTIDE SEQUENCE</scope>
    <source>
        <strain evidence="2">MK2</strain>
    </source>
</reference>
<sequence>MDCFSQPSKPNTRIPPILMARQTQALEQTTTKANVAAQDQFSRLAALSKQRLYREGATGDPDLRRCIGHHQLLCRTIMEAKDHMKRYLEDVLESESDSDSDSEDEDEILYEKGPVYTEYPQTDEDEGVEGLLFPPKKQPQQPPQQLQQPPTGTTTTTTTTTITSNNDSSPSPRVKQKIFGVVKGLVRRRSTPRNASPSFTAPALEEKTTPLVHIAEKNFSCSQLPVRIHIHEDVVRDGIKSLKRSHSQDTLSTKSASFGMRGRQYAQRLGIKVPAAVSVAT</sequence>
<dbReference type="Proteomes" id="UP000654913">
    <property type="component" value="Chromosome 2"/>
</dbReference>
<feature type="compositionally biased region" description="Low complexity" evidence="1">
    <location>
        <begin position="143"/>
        <end position="163"/>
    </location>
</feature>
<proteinExistence type="predicted"/>
<dbReference type="RefSeq" id="XP_041553377.1">
    <property type="nucleotide sequence ID" value="XM_041700388.1"/>
</dbReference>
<dbReference type="GeneID" id="64971188"/>
<evidence type="ECO:0000313" key="2">
    <source>
        <dbReference type="EMBL" id="BCS21183.1"/>
    </source>
</evidence>
<organism evidence="2 3">
    <name type="scientific">Aspergillus puulaauensis</name>
    <dbReference type="NCBI Taxonomy" id="1220207"/>
    <lineage>
        <taxon>Eukaryota</taxon>
        <taxon>Fungi</taxon>
        <taxon>Dikarya</taxon>
        <taxon>Ascomycota</taxon>
        <taxon>Pezizomycotina</taxon>
        <taxon>Eurotiomycetes</taxon>
        <taxon>Eurotiomycetidae</taxon>
        <taxon>Eurotiales</taxon>
        <taxon>Aspergillaceae</taxon>
        <taxon>Aspergillus</taxon>
    </lineage>
</organism>
<dbReference type="EMBL" id="AP024444">
    <property type="protein sequence ID" value="BCS21183.1"/>
    <property type="molecule type" value="Genomic_DNA"/>
</dbReference>
<protein>
    <submittedName>
        <fullName evidence="2">Uncharacterized protein</fullName>
    </submittedName>
</protein>
<dbReference type="OrthoDB" id="4505326at2759"/>
<dbReference type="AlphaFoldDB" id="A0A7R7XHR4"/>
<evidence type="ECO:0000256" key="1">
    <source>
        <dbReference type="SAM" id="MobiDB-lite"/>
    </source>
</evidence>
<name>A0A7R7XHR4_9EURO</name>
<dbReference type="KEGG" id="apuu:APUU_21615S"/>
<evidence type="ECO:0000313" key="3">
    <source>
        <dbReference type="Proteomes" id="UP000654913"/>
    </source>
</evidence>
<reference evidence="2" key="2">
    <citation type="submission" date="2021-02" db="EMBL/GenBank/DDBJ databases">
        <title>Aspergillus puulaauensis MK2 genome sequence.</title>
        <authorList>
            <person name="Futagami T."/>
            <person name="Mori K."/>
            <person name="Kadooka C."/>
            <person name="Tanaka T."/>
        </authorList>
    </citation>
    <scope>NUCLEOTIDE SEQUENCE</scope>
    <source>
        <strain evidence="2">MK2</strain>
    </source>
</reference>
<feature type="region of interest" description="Disordered" evidence="1">
    <location>
        <begin position="91"/>
        <end position="173"/>
    </location>
</feature>
<feature type="compositionally biased region" description="Acidic residues" evidence="1">
    <location>
        <begin position="91"/>
        <end position="108"/>
    </location>
</feature>
<keyword evidence="3" id="KW-1185">Reference proteome</keyword>
<accession>A0A7R7XHR4</accession>